<dbReference type="AlphaFoldDB" id="A0AAD7JUP0"/>
<name>A0AAD7JUP0_9AGAR</name>
<dbReference type="EMBL" id="JARKIB010000017">
    <property type="protein sequence ID" value="KAJ7769926.1"/>
    <property type="molecule type" value="Genomic_DNA"/>
</dbReference>
<dbReference type="Proteomes" id="UP001215598">
    <property type="component" value="Unassembled WGS sequence"/>
</dbReference>
<evidence type="ECO:0000313" key="3">
    <source>
        <dbReference type="EMBL" id="KAJ7769926.1"/>
    </source>
</evidence>
<comment type="caution">
    <text evidence="3">The sequence shown here is derived from an EMBL/GenBank/DDBJ whole genome shotgun (WGS) entry which is preliminary data.</text>
</comment>
<gene>
    <name evidence="3" type="ORF">B0H16DRAFT_1776861</name>
</gene>
<organism evidence="3 4">
    <name type="scientific">Mycena metata</name>
    <dbReference type="NCBI Taxonomy" id="1033252"/>
    <lineage>
        <taxon>Eukaryota</taxon>
        <taxon>Fungi</taxon>
        <taxon>Dikarya</taxon>
        <taxon>Basidiomycota</taxon>
        <taxon>Agaricomycotina</taxon>
        <taxon>Agaricomycetes</taxon>
        <taxon>Agaricomycetidae</taxon>
        <taxon>Agaricales</taxon>
        <taxon>Marasmiineae</taxon>
        <taxon>Mycenaceae</taxon>
        <taxon>Mycena</taxon>
    </lineage>
</organism>
<keyword evidence="1" id="KW-0175">Coiled coil</keyword>
<sequence length="468" mass="52427">MDSLAFHPELGPAIANLVSAAERAFSQSEQRVRRDLESQLADTREELDAKEKELLRLRIACEGAQAATRNLLANMEEDFDIKEKKLLQLQIERDCAWATTQDTREELDTKEKELLRLRIACEGAQAATRNIQRQLETQGEELSRLRMDCKSSRATIKSMQDLLELTKTALDKQRMISSPRAQSKDAAIGRVENAPAETVQTASEAVRNTPIKQEPDGEDDATMTNADVPTDPGVQPPTQDPAERLGLASEQLLYMTYVESFPNPDGLPSTTTLQAVDSWVKGHIDQFVYRNNKAGKTQLFDSRDSDLMPDPMFTLPVALSGVLVNSMPSSFVRHICMTAYGAIGGKDQSGAHPQDGQQNFFNISILVVLHSRSQRQLMLTSGLDENRPPGIAEVFPEGEIPTECFGLQRVGFDTKLYDTLRTSRPRQAQSAIEKEIRKDHPTKRKRPDGDIAFNYTERRLFVPFPRPE</sequence>
<keyword evidence="4" id="KW-1185">Reference proteome</keyword>
<feature type="region of interest" description="Disordered" evidence="2">
    <location>
        <begin position="193"/>
        <end position="242"/>
    </location>
</feature>
<reference evidence="3" key="1">
    <citation type="submission" date="2023-03" db="EMBL/GenBank/DDBJ databases">
        <title>Massive genome expansion in bonnet fungi (Mycena s.s.) driven by repeated elements and novel gene families across ecological guilds.</title>
        <authorList>
            <consortium name="Lawrence Berkeley National Laboratory"/>
            <person name="Harder C.B."/>
            <person name="Miyauchi S."/>
            <person name="Viragh M."/>
            <person name="Kuo A."/>
            <person name="Thoen E."/>
            <person name="Andreopoulos B."/>
            <person name="Lu D."/>
            <person name="Skrede I."/>
            <person name="Drula E."/>
            <person name="Henrissat B."/>
            <person name="Morin E."/>
            <person name="Kohler A."/>
            <person name="Barry K."/>
            <person name="LaButti K."/>
            <person name="Morin E."/>
            <person name="Salamov A."/>
            <person name="Lipzen A."/>
            <person name="Mereny Z."/>
            <person name="Hegedus B."/>
            <person name="Baldrian P."/>
            <person name="Stursova M."/>
            <person name="Weitz H."/>
            <person name="Taylor A."/>
            <person name="Grigoriev I.V."/>
            <person name="Nagy L.G."/>
            <person name="Martin F."/>
            <person name="Kauserud H."/>
        </authorList>
    </citation>
    <scope>NUCLEOTIDE SEQUENCE</scope>
    <source>
        <strain evidence="3">CBHHK182m</strain>
    </source>
</reference>
<protein>
    <submittedName>
        <fullName evidence="3">Uncharacterized protein</fullName>
    </submittedName>
</protein>
<evidence type="ECO:0000256" key="2">
    <source>
        <dbReference type="SAM" id="MobiDB-lite"/>
    </source>
</evidence>
<feature type="coiled-coil region" evidence="1">
    <location>
        <begin position="26"/>
        <end position="92"/>
    </location>
</feature>
<accession>A0AAD7JUP0</accession>
<proteinExistence type="predicted"/>
<evidence type="ECO:0000256" key="1">
    <source>
        <dbReference type="SAM" id="Coils"/>
    </source>
</evidence>
<evidence type="ECO:0000313" key="4">
    <source>
        <dbReference type="Proteomes" id="UP001215598"/>
    </source>
</evidence>
<feature type="region of interest" description="Disordered" evidence="2">
    <location>
        <begin position="424"/>
        <end position="449"/>
    </location>
</feature>